<sequence>MAIDIKDYSPSSFVSELMNSRIQIAEAFSSVRAYVHSSKKDIQNEWFENLVNELLKAFEQDPEKFGFVFELAVFANARLAGTAVFKKNLERFLTLSRNITLKAGNCEYFFAKGMVNYILGDYKKAEKSFQLYAKNYPRPPLFHRTGGPMYRNPYGPKVCGQGHFPGCLEIVKYSKSKTTNVVLVSCDSGYLAAYGKDFFDLIKKLDPLSCIHFHVINPVKDILKKIRFLNNDDIGLSFERVDISQIKTYSSVSRYLIAVKIMDLYDKDVIISDIDLSFKISPKDVVNLVDGDFGLYINEHKGRCFPWTYVLAGLGVYKKNLNSISFLENISSFINGVFDDEENCWMLDQMALEYALRRNENMPFSDLRKLGCPLSQFSDRPQRRKLAKNFLTKFGED</sequence>
<dbReference type="STRING" id="643674.PAEH1_03615"/>
<dbReference type="EMBL" id="CP019697">
    <property type="protein sequence ID" value="AQS50882.1"/>
    <property type="molecule type" value="Genomic_DNA"/>
</dbReference>
<evidence type="ECO:0008006" key="3">
    <source>
        <dbReference type="Google" id="ProtNLM"/>
    </source>
</evidence>
<protein>
    <recommendedName>
        <fullName evidence="3">Nucleotide-diphospho-sugar transferase domain-containing protein</fullName>
    </recommendedName>
</protein>
<organism evidence="1 2">
    <name type="scientific">Paenalcaligenes hominis</name>
    <dbReference type="NCBI Taxonomy" id="643674"/>
    <lineage>
        <taxon>Bacteria</taxon>
        <taxon>Pseudomonadati</taxon>
        <taxon>Pseudomonadota</taxon>
        <taxon>Betaproteobacteria</taxon>
        <taxon>Burkholderiales</taxon>
        <taxon>Alcaligenaceae</taxon>
        <taxon>Paenalcaligenes</taxon>
    </lineage>
</organism>
<dbReference type="AlphaFoldDB" id="A0A1U9JYM3"/>
<dbReference type="Proteomes" id="UP000189369">
    <property type="component" value="Chromosome"/>
</dbReference>
<evidence type="ECO:0000313" key="2">
    <source>
        <dbReference type="Proteomes" id="UP000189369"/>
    </source>
</evidence>
<name>A0A1U9JYM3_9BURK</name>
<accession>A0A1U9JYM3</accession>
<dbReference type="KEGG" id="phn:PAEH1_03615"/>
<reference evidence="1 2" key="1">
    <citation type="submission" date="2017-01" db="EMBL/GenBank/DDBJ databases">
        <title>Complete Genome Sequence of Paenalcaligenes hominis, Isolated from a paraplegic Patient with neurogenic bladder.</title>
        <authorList>
            <person name="Mukhopadhyay R."/>
            <person name="Joaquin J."/>
            <person name="Hogue R."/>
            <person name="Kilaru A."/>
            <person name="Jospin G."/>
            <person name="Mars K."/>
            <person name="Eisen J.A."/>
            <person name="Chaturvedi V."/>
        </authorList>
    </citation>
    <scope>NUCLEOTIDE SEQUENCE [LARGE SCALE GENOMIC DNA]</scope>
    <source>
        <strain evidence="1 2">15S00501</strain>
    </source>
</reference>
<proteinExistence type="predicted"/>
<evidence type="ECO:0000313" key="1">
    <source>
        <dbReference type="EMBL" id="AQS50882.1"/>
    </source>
</evidence>
<dbReference type="OrthoDB" id="7295119at2"/>
<gene>
    <name evidence="1" type="ORF">PAEH1_03615</name>
</gene>